<dbReference type="Gene3D" id="1.25.40.10">
    <property type="entry name" value="Tetratricopeptide repeat domain"/>
    <property type="match status" value="1"/>
</dbReference>
<feature type="transmembrane region" description="Helical" evidence="4">
    <location>
        <begin position="174"/>
        <end position="199"/>
    </location>
</feature>
<feature type="transmembrane region" description="Helical" evidence="4">
    <location>
        <begin position="57"/>
        <end position="74"/>
    </location>
</feature>
<keyword evidence="6" id="KW-1185">Reference proteome</keyword>
<evidence type="ECO:0000256" key="1">
    <source>
        <dbReference type="ARBA" id="ARBA00022737"/>
    </source>
</evidence>
<dbReference type="InterPro" id="IPR052346">
    <property type="entry name" value="O-mannosyl-transferase_TMTC"/>
</dbReference>
<proteinExistence type="predicted"/>
<evidence type="ECO:0000313" key="6">
    <source>
        <dbReference type="Proteomes" id="UP001359886"/>
    </source>
</evidence>
<feature type="compositionally biased region" description="Basic and acidic residues" evidence="3">
    <location>
        <begin position="260"/>
        <end position="270"/>
    </location>
</feature>
<evidence type="ECO:0008006" key="7">
    <source>
        <dbReference type="Google" id="ProtNLM"/>
    </source>
</evidence>
<dbReference type="Pfam" id="PF13432">
    <property type="entry name" value="TPR_16"/>
    <property type="match status" value="1"/>
</dbReference>
<protein>
    <recommendedName>
        <fullName evidence="7">Tetratricopeptide repeat protein</fullName>
    </recommendedName>
</protein>
<keyword evidence="1" id="KW-0677">Repeat</keyword>
<feature type="transmembrane region" description="Helical" evidence="4">
    <location>
        <begin position="402"/>
        <end position="420"/>
    </location>
</feature>
<reference evidence="5 6" key="1">
    <citation type="submission" date="2024-02" db="EMBL/GenBank/DDBJ databases">
        <title>A novel Wenzhouxiangellaceae bacterium, isolated from coastal sediments.</title>
        <authorList>
            <person name="Du Z.-J."/>
            <person name="Ye Y.-Q."/>
            <person name="Zhang X.-Y."/>
        </authorList>
    </citation>
    <scope>NUCLEOTIDE SEQUENCE [LARGE SCALE GENOMIC DNA]</scope>
    <source>
        <strain evidence="5 6">CH-27</strain>
    </source>
</reference>
<dbReference type="InterPro" id="IPR011990">
    <property type="entry name" value="TPR-like_helical_dom_sf"/>
</dbReference>
<comment type="caution">
    <text evidence="5">The sequence shown here is derived from an EMBL/GenBank/DDBJ whole genome shotgun (WGS) entry which is preliminary data.</text>
</comment>
<keyword evidence="4" id="KW-0472">Membrane</keyword>
<feature type="transmembrane region" description="Helical" evidence="4">
    <location>
        <begin position="138"/>
        <end position="158"/>
    </location>
</feature>
<accession>A0AAW9R636</accession>
<feature type="region of interest" description="Disordered" evidence="3">
    <location>
        <begin position="251"/>
        <end position="276"/>
    </location>
</feature>
<organism evidence="5 6">
    <name type="scientific">Elongatibacter sediminis</name>
    <dbReference type="NCBI Taxonomy" id="3119006"/>
    <lineage>
        <taxon>Bacteria</taxon>
        <taxon>Pseudomonadati</taxon>
        <taxon>Pseudomonadota</taxon>
        <taxon>Gammaproteobacteria</taxon>
        <taxon>Chromatiales</taxon>
        <taxon>Wenzhouxiangellaceae</taxon>
        <taxon>Elongatibacter</taxon>
    </lineage>
</organism>
<evidence type="ECO:0000313" key="5">
    <source>
        <dbReference type="EMBL" id="MEJ8567312.1"/>
    </source>
</evidence>
<dbReference type="Proteomes" id="UP001359886">
    <property type="component" value="Unassembled WGS sequence"/>
</dbReference>
<evidence type="ECO:0000256" key="3">
    <source>
        <dbReference type="SAM" id="MobiDB-lite"/>
    </source>
</evidence>
<feature type="transmembrane region" description="Helical" evidence="4">
    <location>
        <begin position="375"/>
        <end position="395"/>
    </location>
</feature>
<feature type="transmembrane region" description="Helical" evidence="4">
    <location>
        <begin position="316"/>
        <end position="337"/>
    </location>
</feature>
<evidence type="ECO:0000256" key="4">
    <source>
        <dbReference type="SAM" id="Phobius"/>
    </source>
</evidence>
<dbReference type="EMBL" id="JAZHOG010000004">
    <property type="protein sequence ID" value="MEJ8567312.1"/>
    <property type="molecule type" value="Genomic_DNA"/>
</dbReference>
<feature type="transmembrane region" description="Helical" evidence="4">
    <location>
        <begin position="211"/>
        <end position="228"/>
    </location>
</feature>
<keyword evidence="4" id="KW-0812">Transmembrane</keyword>
<feature type="transmembrane region" description="Helical" evidence="4">
    <location>
        <begin position="81"/>
        <end position="100"/>
    </location>
</feature>
<gene>
    <name evidence="5" type="ORF">V3330_06705</name>
</gene>
<keyword evidence="4" id="KW-1133">Transmembrane helix</keyword>
<dbReference type="RefSeq" id="WP_354694638.1">
    <property type="nucleotide sequence ID" value="NZ_JAZHOG010000004.1"/>
</dbReference>
<name>A0AAW9R636_9GAMM</name>
<sequence length="605" mass="66545">MLLACIAVAAFANAWPDMLTYDDRVFVDHVRFSGIGLGDIGRFFVEDLWAASGVESGLYRPLLLIFISVQAWLFDDWLAGYHGVSILLHALATLLVHGLVSHVLENSGVRRAVATPSAWLAAVVFAVHPVHAEAVNSVFNTSEILVCIGLTGGLAWFLRRLDQRPLTAWTGLSLIYLLVLLCRESGAALPALAVALIWLTRTDPWPSRLRTCLPVFVLLIPLGLYLGLRGHALAPPPPAPKAVSAEIQNAVPANETGKTTPDRTDSERSRPGLPLRPSGIAFQPDRMASAVRLWFASIEHLLWPHPLLVEYEPPDAPLWIAILTQLALVGAAFWLFLQRSRPALLAGLTFFYLALLPSSRIFGQADFAPGLADRILYTPSVGMTLALAAGIAWILRNRTPRVAVSAIAVLSLVLVSLTWARNTEWTSDTILLESDYAKSANKRRLLNSLISAQLRAGNDARAREICDVHAQALLEKASWGVQCGMAYGRSGRFADAEKAFRAATRHRDSRAFAHANLAMLLAHLGRQDEAGTEFDRAVATEKVPFLREYFAALKLIRLYASDRTRLEEARAHLLRSLELQPQHVAAREELEQLDARLGLRGREGR</sequence>
<dbReference type="PANTHER" id="PTHR44227:SF3">
    <property type="entry name" value="PROTEIN O-MANNOSYL-TRANSFERASE TMTC4"/>
    <property type="match status" value="1"/>
</dbReference>
<dbReference type="AlphaFoldDB" id="A0AAW9R636"/>
<evidence type="ECO:0000256" key="2">
    <source>
        <dbReference type="ARBA" id="ARBA00022803"/>
    </source>
</evidence>
<feature type="transmembrane region" description="Helical" evidence="4">
    <location>
        <begin position="344"/>
        <end position="363"/>
    </location>
</feature>
<dbReference type="SUPFAM" id="SSF48452">
    <property type="entry name" value="TPR-like"/>
    <property type="match status" value="1"/>
</dbReference>
<keyword evidence="2" id="KW-0802">TPR repeat</keyword>
<dbReference type="PANTHER" id="PTHR44227">
    <property type="match status" value="1"/>
</dbReference>